<dbReference type="PANTHER" id="PTHR30524:SF0">
    <property type="entry name" value="ALTRONATE OXIDOREDUCTASE-RELATED"/>
    <property type="match status" value="1"/>
</dbReference>
<evidence type="ECO:0000256" key="7">
    <source>
        <dbReference type="HAMAP-Rule" id="MF_00196"/>
    </source>
</evidence>
<feature type="domain" description="Mannitol dehydrogenase N-terminal" evidence="8">
    <location>
        <begin position="2"/>
        <end position="195"/>
    </location>
</feature>
<keyword evidence="11" id="KW-1185">Reference proteome</keyword>
<feature type="domain" description="Mannitol dehydrogenase C-terminal" evidence="9">
    <location>
        <begin position="203"/>
        <end position="344"/>
    </location>
</feature>
<dbReference type="PROSITE" id="PS00974">
    <property type="entry name" value="MANNITOL_DHGENASE"/>
    <property type="match status" value="1"/>
</dbReference>
<organism evidence="10 11">
    <name type="scientific">Paenalkalicoccus suaedae</name>
    <dbReference type="NCBI Taxonomy" id="2592382"/>
    <lineage>
        <taxon>Bacteria</taxon>
        <taxon>Bacillati</taxon>
        <taxon>Bacillota</taxon>
        <taxon>Bacilli</taxon>
        <taxon>Bacillales</taxon>
        <taxon>Bacillaceae</taxon>
        <taxon>Paenalkalicoccus</taxon>
    </lineage>
</organism>
<keyword evidence="4 7" id="KW-0560">Oxidoreductase</keyword>
<proteinExistence type="inferred from homology"/>
<dbReference type="GO" id="GO:0008926">
    <property type="term" value="F:mannitol-1-phosphate 5-dehydrogenase activity"/>
    <property type="evidence" value="ECO:0007669"/>
    <property type="project" value="UniProtKB-UniRule"/>
</dbReference>
<evidence type="ECO:0000256" key="6">
    <source>
        <dbReference type="ARBA" id="ARBA00048615"/>
    </source>
</evidence>
<dbReference type="InterPro" id="IPR023027">
    <property type="entry name" value="Mannitol_DH_CS"/>
</dbReference>
<dbReference type="NCBIfam" id="NF002646">
    <property type="entry name" value="PRK02318.1-2"/>
    <property type="match status" value="1"/>
</dbReference>
<reference evidence="11" key="1">
    <citation type="submission" date="2019-07" db="EMBL/GenBank/DDBJ databases">
        <title>Bacillus alkalisoli sp. nov. isolated from saline soil.</title>
        <authorList>
            <person name="Sun J.-Q."/>
            <person name="Xu L."/>
        </authorList>
    </citation>
    <scope>NUCLEOTIDE SEQUENCE [LARGE SCALE GENOMIC DNA]</scope>
    <source>
        <strain evidence="11">M4U3P1</strain>
    </source>
</reference>
<dbReference type="NCBIfam" id="NF002652">
    <property type="entry name" value="PRK02318.2-5"/>
    <property type="match status" value="1"/>
</dbReference>
<dbReference type="PRINTS" id="PR00084">
    <property type="entry name" value="MTLDHDRGNASE"/>
</dbReference>
<protein>
    <recommendedName>
        <fullName evidence="3 7">Mannitol-1-phosphate 5-dehydrogenase</fullName>
        <ecNumber evidence="2 7">1.1.1.17</ecNumber>
    </recommendedName>
</protein>
<dbReference type="InterPro" id="IPR013131">
    <property type="entry name" value="Mannitol_DH_N"/>
</dbReference>
<evidence type="ECO:0000256" key="4">
    <source>
        <dbReference type="ARBA" id="ARBA00023002"/>
    </source>
</evidence>
<dbReference type="GO" id="GO:0005829">
    <property type="term" value="C:cytosol"/>
    <property type="evidence" value="ECO:0007669"/>
    <property type="project" value="TreeGrafter"/>
</dbReference>
<dbReference type="InterPro" id="IPR013118">
    <property type="entry name" value="Mannitol_DH_C"/>
</dbReference>
<dbReference type="EMBL" id="CP041372">
    <property type="protein sequence ID" value="QKS69837.1"/>
    <property type="molecule type" value="Genomic_DNA"/>
</dbReference>
<dbReference type="AlphaFoldDB" id="A0A859FA95"/>
<gene>
    <name evidence="7" type="primary">mtlD</name>
    <name evidence="10" type="ORF">FLK61_23920</name>
</gene>
<evidence type="ECO:0000313" key="11">
    <source>
        <dbReference type="Proteomes" id="UP000318138"/>
    </source>
</evidence>
<evidence type="ECO:0000256" key="5">
    <source>
        <dbReference type="ARBA" id="ARBA00023027"/>
    </source>
</evidence>
<evidence type="ECO:0000313" key="10">
    <source>
        <dbReference type="EMBL" id="QKS69837.1"/>
    </source>
</evidence>
<dbReference type="InterPro" id="IPR036291">
    <property type="entry name" value="NAD(P)-bd_dom_sf"/>
</dbReference>
<comment type="similarity">
    <text evidence="1 7">Belongs to the mannitol dehydrogenase family.</text>
</comment>
<dbReference type="Pfam" id="PF01232">
    <property type="entry name" value="Mannitol_dh"/>
    <property type="match status" value="1"/>
</dbReference>
<dbReference type="InterPro" id="IPR000669">
    <property type="entry name" value="Mannitol_DH"/>
</dbReference>
<sequence>MLAVHFGAGNIGRGFIGHILADAGFEVVFADINNEIIDALKAADSYTVHYAEEAKRSFDVTGFRALHSADEREELVSEIASADMITTAVGATILKHIAPTIVDGLRARRDSAQPLFVIACENAVNGTDILRAEVEALLSTEEQEELLRYVSFLNAGVDRIVPIQSLEKKVDVLVEPFHEWTVDVSGAKSEVPSIEGIHFVEELAPFIERKLFTVNTGHAAAAYHGYLAGHETVQQAMQDAKVRAAIEAALADTSALLTLKHGFDAAEHQEYVQTILSRFENTHLTDEITRVARQPIKKLGSKERLVSPALQLVEIGKEPTGLSSVIGAVLHYDVSSDEEAVKLQEMIQAEGKAEAFASVAGLTVDHKLVKDATK</sequence>
<dbReference type="NCBIfam" id="NF002647">
    <property type="entry name" value="PRK02318.1-3"/>
    <property type="match status" value="1"/>
</dbReference>
<evidence type="ECO:0000259" key="9">
    <source>
        <dbReference type="Pfam" id="PF08125"/>
    </source>
</evidence>
<feature type="binding site" evidence="7">
    <location>
        <begin position="3"/>
        <end position="14"/>
    </location>
    <ligand>
        <name>NAD(+)</name>
        <dbReference type="ChEBI" id="CHEBI:57540"/>
    </ligand>
</feature>
<evidence type="ECO:0000259" key="8">
    <source>
        <dbReference type="Pfam" id="PF01232"/>
    </source>
</evidence>
<evidence type="ECO:0000256" key="3">
    <source>
        <dbReference type="ARBA" id="ARBA00016219"/>
    </source>
</evidence>
<dbReference type="InterPro" id="IPR023028">
    <property type="entry name" value="Mannitol_1_phos_5_DH"/>
</dbReference>
<evidence type="ECO:0000256" key="2">
    <source>
        <dbReference type="ARBA" id="ARBA00012939"/>
    </source>
</evidence>
<name>A0A859FA95_9BACI</name>
<dbReference type="PANTHER" id="PTHR30524">
    <property type="entry name" value="MANNITOL-1-PHOSPHATE 5-DEHYDROGENASE"/>
    <property type="match status" value="1"/>
</dbReference>
<dbReference type="SUPFAM" id="SSF51735">
    <property type="entry name" value="NAD(P)-binding Rossmann-fold domains"/>
    <property type="match status" value="1"/>
</dbReference>
<dbReference type="EC" id="1.1.1.17" evidence="2 7"/>
<comment type="catalytic activity">
    <reaction evidence="6 7">
        <text>D-mannitol 1-phosphate + NAD(+) = beta-D-fructose 6-phosphate + NADH + H(+)</text>
        <dbReference type="Rhea" id="RHEA:19661"/>
        <dbReference type="ChEBI" id="CHEBI:15378"/>
        <dbReference type="ChEBI" id="CHEBI:57540"/>
        <dbReference type="ChEBI" id="CHEBI:57634"/>
        <dbReference type="ChEBI" id="CHEBI:57945"/>
        <dbReference type="ChEBI" id="CHEBI:61381"/>
        <dbReference type="EC" id="1.1.1.17"/>
    </reaction>
</comment>
<dbReference type="Gene3D" id="3.40.50.720">
    <property type="entry name" value="NAD(P)-binding Rossmann-like Domain"/>
    <property type="match status" value="1"/>
</dbReference>
<dbReference type="Gene3D" id="1.10.1040.10">
    <property type="entry name" value="N-(1-d-carboxylethyl)-l-norvaline Dehydrogenase, domain 2"/>
    <property type="match status" value="1"/>
</dbReference>
<dbReference type="InterPro" id="IPR008927">
    <property type="entry name" value="6-PGluconate_DH-like_C_sf"/>
</dbReference>
<accession>A0A859FA95</accession>
<keyword evidence="5 7" id="KW-0520">NAD</keyword>
<dbReference type="HAMAP" id="MF_00196">
    <property type="entry name" value="Mannitol_dehydrog"/>
    <property type="match status" value="1"/>
</dbReference>
<evidence type="ECO:0000256" key="1">
    <source>
        <dbReference type="ARBA" id="ARBA00006541"/>
    </source>
</evidence>
<dbReference type="GO" id="GO:0019592">
    <property type="term" value="P:mannitol catabolic process"/>
    <property type="evidence" value="ECO:0007669"/>
    <property type="project" value="TreeGrafter"/>
</dbReference>
<dbReference type="KEGG" id="psua:FLK61_23920"/>
<dbReference type="Pfam" id="PF08125">
    <property type="entry name" value="Mannitol_dh_C"/>
    <property type="match status" value="1"/>
</dbReference>
<dbReference type="Proteomes" id="UP000318138">
    <property type="component" value="Chromosome"/>
</dbReference>
<dbReference type="InterPro" id="IPR013328">
    <property type="entry name" value="6PGD_dom2"/>
</dbReference>
<dbReference type="RefSeq" id="WP_176007882.1">
    <property type="nucleotide sequence ID" value="NZ_CP041372.2"/>
</dbReference>
<dbReference type="SUPFAM" id="SSF48179">
    <property type="entry name" value="6-phosphogluconate dehydrogenase C-terminal domain-like"/>
    <property type="match status" value="1"/>
</dbReference>